<accession>A0A9Q4EJS8</accession>
<name>A0A9Q4EJS8_9BACI</name>
<comment type="caution">
    <text evidence="1">The sequence shown here is derived from an EMBL/GenBank/DDBJ whole genome shotgun (WGS) entry which is preliminary data.</text>
</comment>
<reference evidence="1" key="1">
    <citation type="submission" date="2022-02" db="EMBL/GenBank/DDBJ databases">
        <title>Crop Bioprotection Bacillus Genome Sequencing.</title>
        <authorList>
            <person name="Dunlap C."/>
        </authorList>
    </citation>
    <scope>NUCLEOTIDE SEQUENCE</scope>
    <source>
        <strain evidence="1">EC49O2N-C10</strain>
    </source>
</reference>
<dbReference type="Pfam" id="PF19786">
    <property type="entry name" value="DUF6270"/>
    <property type="match status" value="1"/>
</dbReference>
<organism evidence="1 2">
    <name type="scientific">Bacillus halotolerans</name>
    <dbReference type="NCBI Taxonomy" id="260554"/>
    <lineage>
        <taxon>Bacteria</taxon>
        <taxon>Bacillati</taxon>
        <taxon>Bacillota</taxon>
        <taxon>Bacilli</taxon>
        <taxon>Bacillales</taxon>
        <taxon>Bacillaceae</taxon>
        <taxon>Bacillus</taxon>
    </lineage>
</organism>
<proteinExistence type="predicted"/>
<dbReference type="RefSeq" id="WP_268497446.1">
    <property type="nucleotide sequence ID" value="NZ_JALAVZ010000005.1"/>
</dbReference>
<dbReference type="Proteomes" id="UP001073053">
    <property type="component" value="Unassembled WGS sequence"/>
</dbReference>
<evidence type="ECO:0000313" key="1">
    <source>
        <dbReference type="EMBL" id="MCY9185597.1"/>
    </source>
</evidence>
<dbReference type="AlphaFoldDB" id="A0A9Q4EJS8"/>
<sequence length="694" mass="81520">MNILDVIYDEKRGSLKILCDRNGYEGSNDFYFGKKENSRDTELHEQIKLEYEDINKSSLWLYVNLNEVFTSCNVSESYWSIYMATTLENIPLKFNSSEKTTYAYFVPHQHSIFKVRPYIAKDKSLAFFIRPIEFVPVLKNLKQDANHFHLKIECTGADYDRLSKRQLSLSLLKRDQPSLYFYSNEINIAKEENISEMLYFSIPKDLLINDELFDVFIKAEIPKDNDNKLLSNQKEIYLKVNVDSSLIEVLLENNYNINEFYTLKANINPKSQLSFETINNNFSPTLIRVENTGDDLKFFMEVGEDSLAYNLHSNLSFVLKRRRVLGKEVEYYDEIALPIEFNEGQFISKIIKSNILSKSYLKGNDVWDAFIRLDKESNIIENEVKVNKETSYSFSYFKTNSRCLKNSEAKFFVNGKSNLSLFISDRQTVGTRPIRIAVMGTCFSRNPFNSREYFNPGYKKIYECVYTQFHSSIVSLVSKPIAFNLEEFKDIKDQDINFVETDFKKDFFEKLKASQPDYLIIDLYSDAAKSLIQFSEHQYASASFIIEKSHFFKNLKNAVIINHNDNSKYFEVFKKALNDFIAKVTEILPESKIILNKGRFTYKYRDINGEIKFFGDQELIERNNYFWDKVDNYFENMLPNVNIIDLTNTPFIGDERYPFGKSFSHYESAYYKKFMDRLNSIVLEDIQTELKSKQ</sequence>
<evidence type="ECO:0000313" key="2">
    <source>
        <dbReference type="Proteomes" id="UP001073053"/>
    </source>
</evidence>
<protein>
    <submittedName>
        <fullName evidence="1">DUF6270 domain-containing protein</fullName>
    </submittedName>
</protein>
<gene>
    <name evidence="1" type="ORF">MOF03_13240</name>
</gene>
<dbReference type="EMBL" id="JALAWA010000007">
    <property type="protein sequence ID" value="MCY9185597.1"/>
    <property type="molecule type" value="Genomic_DNA"/>
</dbReference>
<dbReference type="InterPro" id="IPR046237">
    <property type="entry name" value="DUF6270"/>
</dbReference>